<evidence type="ECO:0000313" key="2">
    <source>
        <dbReference type="Proteomes" id="UP000011713"/>
    </source>
</evidence>
<keyword evidence="2" id="KW-1185">Reference proteome</keyword>
<dbReference type="AlphaFoldDB" id="M4B7C3"/>
<reference evidence="2" key="1">
    <citation type="journal article" date="2010" name="Science">
        <title>Signatures of adaptation to obligate biotrophy in the Hyaloperonospora arabidopsidis genome.</title>
        <authorList>
            <person name="Baxter L."/>
            <person name="Tripathy S."/>
            <person name="Ishaque N."/>
            <person name="Boot N."/>
            <person name="Cabral A."/>
            <person name="Kemen E."/>
            <person name="Thines M."/>
            <person name="Ah-Fong A."/>
            <person name="Anderson R."/>
            <person name="Badejoko W."/>
            <person name="Bittner-Eddy P."/>
            <person name="Boore J.L."/>
            <person name="Chibucos M.C."/>
            <person name="Coates M."/>
            <person name="Dehal P."/>
            <person name="Delehaunty K."/>
            <person name="Dong S."/>
            <person name="Downton P."/>
            <person name="Dumas B."/>
            <person name="Fabro G."/>
            <person name="Fronick C."/>
            <person name="Fuerstenberg S.I."/>
            <person name="Fulton L."/>
            <person name="Gaulin E."/>
            <person name="Govers F."/>
            <person name="Hughes L."/>
            <person name="Humphray S."/>
            <person name="Jiang R.H."/>
            <person name="Judelson H."/>
            <person name="Kamoun S."/>
            <person name="Kyung K."/>
            <person name="Meijer H."/>
            <person name="Minx P."/>
            <person name="Morris P."/>
            <person name="Nelson J."/>
            <person name="Phuntumart V."/>
            <person name="Qutob D."/>
            <person name="Rehmany A."/>
            <person name="Rougon-Cardoso A."/>
            <person name="Ryden P."/>
            <person name="Torto-Alalibo T."/>
            <person name="Studholme D."/>
            <person name="Wang Y."/>
            <person name="Win J."/>
            <person name="Wood J."/>
            <person name="Clifton S.W."/>
            <person name="Rogers J."/>
            <person name="Van den Ackerveken G."/>
            <person name="Jones J.D."/>
            <person name="McDowell J.M."/>
            <person name="Beynon J."/>
            <person name="Tyler B.M."/>
        </authorList>
    </citation>
    <scope>NUCLEOTIDE SEQUENCE [LARGE SCALE GENOMIC DNA]</scope>
    <source>
        <strain evidence="2">Emoy2</strain>
    </source>
</reference>
<sequence length="72" mass="8590">MAWSRCVTTVWLYLRLKRATSSSRAKAASYAVRRKIRSRRRALILQRTLRVQTMRMRPATSKLRTFETKVFD</sequence>
<dbReference type="Proteomes" id="UP000011713">
    <property type="component" value="Unassembled WGS sequence"/>
</dbReference>
<accession>M4B7C3</accession>
<proteinExistence type="predicted"/>
<dbReference type="EnsemblProtists" id="HpaT802175">
    <property type="protein sequence ID" value="HpaP802175"/>
    <property type="gene ID" value="HpaG802175"/>
</dbReference>
<reference evidence="1" key="2">
    <citation type="submission" date="2015-06" db="UniProtKB">
        <authorList>
            <consortium name="EnsemblProtists"/>
        </authorList>
    </citation>
    <scope>IDENTIFICATION</scope>
    <source>
        <strain evidence="1">Emoy2</strain>
    </source>
</reference>
<protein>
    <submittedName>
        <fullName evidence="1">Uncharacterized protein</fullName>
    </submittedName>
</protein>
<dbReference type="VEuPathDB" id="FungiDB:HpaG802175"/>
<dbReference type="InParanoid" id="M4B7C3"/>
<dbReference type="EMBL" id="JH597778">
    <property type="status" value="NOT_ANNOTATED_CDS"/>
    <property type="molecule type" value="Genomic_DNA"/>
</dbReference>
<dbReference type="HOGENOM" id="CLU_2727607_0_0_1"/>
<evidence type="ECO:0000313" key="1">
    <source>
        <dbReference type="EnsemblProtists" id="HpaP802175"/>
    </source>
</evidence>
<organism evidence="1 2">
    <name type="scientific">Hyaloperonospora arabidopsidis (strain Emoy2)</name>
    <name type="common">Downy mildew agent</name>
    <name type="synonym">Peronospora arabidopsidis</name>
    <dbReference type="NCBI Taxonomy" id="559515"/>
    <lineage>
        <taxon>Eukaryota</taxon>
        <taxon>Sar</taxon>
        <taxon>Stramenopiles</taxon>
        <taxon>Oomycota</taxon>
        <taxon>Peronosporomycetes</taxon>
        <taxon>Peronosporales</taxon>
        <taxon>Peronosporaceae</taxon>
        <taxon>Hyaloperonospora</taxon>
    </lineage>
</organism>
<name>M4B7C3_HYAAE</name>